<accession>A0A6J4SXX9</accession>
<dbReference type="EMBL" id="CADCVW010000074">
    <property type="protein sequence ID" value="CAA9508720.1"/>
    <property type="molecule type" value="Genomic_DNA"/>
</dbReference>
<organism evidence="2">
    <name type="scientific">uncultured Sphingomonadaceae bacterium</name>
    <dbReference type="NCBI Taxonomy" id="169976"/>
    <lineage>
        <taxon>Bacteria</taxon>
        <taxon>Pseudomonadati</taxon>
        <taxon>Pseudomonadota</taxon>
        <taxon>Alphaproteobacteria</taxon>
        <taxon>Sphingomonadales</taxon>
        <taxon>Sphingomonadaceae</taxon>
        <taxon>environmental samples</taxon>
    </lineage>
</organism>
<proteinExistence type="predicted"/>
<feature type="chain" id="PRO_5026695427" evidence="1">
    <location>
        <begin position="24"/>
        <end position="331"/>
    </location>
</feature>
<keyword evidence="1" id="KW-0732">Signal</keyword>
<name>A0A6J4SXX9_9SPHN</name>
<gene>
    <name evidence="2" type="ORF">AVDCRST_MAG39-1799</name>
</gene>
<sequence>MFSAVRPSLFAIAALAATCVAQSKTLQQPIAWTIHADEWQLAKGQVQLSLTARSEGASRSQQSHGIPLASLEGVPAQAFASQTARDVSFRLVRQAGRLDCSGVVRARAGAGECRFIADARFVSELQRRGIGRPDELQLYHLTVSGANLAVLDELARHGYPQPDIEDLVKLGIFSVGPGYVRELAASGYKLGSIEDLVKFKIFDITPGYIAELAAIGPGFRALPADKLVEYRIHKISPETIRSLAALGYDDLDREAVTQFAIFKVTPQFIRELRELGYADLSPGQLVELRIHGVTPEYIRGIARAGIARPGVDQLKRLRMAGFDPARRDEDR</sequence>
<protein>
    <submittedName>
        <fullName evidence="2">Uncharacterized protein</fullName>
    </submittedName>
</protein>
<evidence type="ECO:0000313" key="2">
    <source>
        <dbReference type="EMBL" id="CAA9508720.1"/>
    </source>
</evidence>
<feature type="signal peptide" evidence="1">
    <location>
        <begin position="1"/>
        <end position="23"/>
    </location>
</feature>
<dbReference type="AlphaFoldDB" id="A0A6J4SXX9"/>
<reference evidence="2" key="1">
    <citation type="submission" date="2020-02" db="EMBL/GenBank/DDBJ databases">
        <authorList>
            <person name="Meier V. D."/>
        </authorList>
    </citation>
    <scope>NUCLEOTIDE SEQUENCE</scope>
    <source>
        <strain evidence="2">AVDCRST_MAG39</strain>
    </source>
</reference>
<evidence type="ECO:0000256" key="1">
    <source>
        <dbReference type="SAM" id="SignalP"/>
    </source>
</evidence>